<evidence type="ECO:0000313" key="1">
    <source>
        <dbReference type="EMBL" id="KAJ1168333.1"/>
    </source>
</evidence>
<name>A0AAV7SW30_PLEWA</name>
<sequence length="79" mass="9179">MRRACLTVLRAYRLLVDVFRQGGGHIGDRQRNRLTADVIEQKNSEFQRFSVLNVSSMSGPEARMQCQDQKLRLQNFTVH</sequence>
<dbReference type="Proteomes" id="UP001066276">
    <property type="component" value="Chromosome 4_1"/>
</dbReference>
<accession>A0AAV7SW30</accession>
<dbReference type="EMBL" id="JANPWB010000007">
    <property type="protein sequence ID" value="KAJ1168333.1"/>
    <property type="molecule type" value="Genomic_DNA"/>
</dbReference>
<gene>
    <name evidence="1" type="ORF">NDU88_000259</name>
</gene>
<proteinExistence type="predicted"/>
<organism evidence="1 2">
    <name type="scientific">Pleurodeles waltl</name>
    <name type="common">Iberian ribbed newt</name>
    <dbReference type="NCBI Taxonomy" id="8319"/>
    <lineage>
        <taxon>Eukaryota</taxon>
        <taxon>Metazoa</taxon>
        <taxon>Chordata</taxon>
        <taxon>Craniata</taxon>
        <taxon>Vertebrata</taxon>
        <taxon>Euteleostomi</taxon>
        <taxon>Amphibia</taxon>
        <taxon>Batrachia</taxon>
        <taxon>Caudata</taxon>
        <taxon>Salamandroidea</taxon>
        <taxon>Salamandridae</taxon>
        <taxon>Pleurodelinae</taxon>
        <taxon>Pleurodeles</taxon>
    </lineage>
</organism>
<dbReference type="AlphaFoldDB" id="A0AAV7SW30"/>
<comment type="caution">
    <text evidence="1">The sequence shown here is derived from an EMBL/GenBank/DDBJ whole genome shotgun (WGS) entry which is preliminary data.</text>
</comment>
<reference evidence="1" key="1">
    <citation type="journal article" date="2022" name="bioRxiv">
        <title>Sequencing and chromosome-scale assembly of the giantPleurodeles waltlgenome.</title>
        <authorList>
            <person name="Brown T."/>
            <person name="Elewa A."/>
            <person name="Iarovenko S."/>
            <person name="Subramanian E."/>
            <person name="Araus A.J."/>
            <person name="Petzold A."/>
            <person name="Susuki M."/>
            <person name="Suzuki K.-i.T."/>
            <person name="Hayashi T."/>
            <person name="Toyoda A."/>
            <person name="Oliveira C."/>
            <person name="Osipova E."/>
            <person name="Leigh N.D."/>
            <person name="Simon A."/>
            <person name="Yun M.H."/>
        </authorList>
    </citation>
    <scope>NUCLEOTIDE SEQUENCE</scope>
    <source>
        <strain evidence="1">20211129_DDA</strain>
        <tissue evidence="1">Liver</tissue>
    </source>
</reference>
<protein>
    <submittedName>
        <fullName evidence="1">Uncharacterized protein</fullName>
    </submittedName>
</protein>
<keyword evidence="2" id="KW-1185">Reference proteome</keyword>
<evidence type="ECO:0000313" key="2">
    <source>
        <dbReference type="Proteomes" id="UP001066276"/>
    </source>
</evidence>